<evidence type="ECO:0000313" key="2">
    <source>
        <dbReference type="EMBL" id="EYD70915.1"/>
    </source>
</evidence>
<dbReference type="PANTHER" id="PTHR33164:SF99">
    <property type="entry name" value="MARR FAMILY REGULATORY PROTEIN"/>
    <property type="match status" value="1"/>
</dbReference>
<dbReference type="InterPro" id="IPR036390">
    <property type="entry name" value="WH_DNA-bd_sf"/>
</dbReference>
<dbReference type="SMART" id="SM00347">
    <property type="entry name" value="HTH_MARR"/>
    <property type="match status" value="1"/>
</dbReference>
<dbReference type="AlphaFoldDB" id="A0A017H9B9"/>
<evidence type="ECO:0000313" key="3">
    <source>
        <dbReference type="Proteomes" id="UP000025047"/>
    </source>
</evidence>
<keyword evidence="3" id="KW-1185">Reference proteome</keyword>
<dbReference type="SUPFAM" id="SSF46785">
    <property type="entry name" value="Winged helix' DNA-binding domain"/>
    <property type="match status" value="1"/>
</dbReference>
<name>A0A017H9B9_9RHOB</name>
<dbReference type="InterPro" id="IPR000835">
    <property type="entry name" value="HTH_MarR-typ"/>
</dbReference>
<reference evidence="2 3" key="1">
    <citation type="submission" date="2013-03" db="EMBL/GenBank/DDBJ databases">
        <authorList>
            <person name="Fiebig A."/>
            <person name="Goeker M."/>
            <person name="Klenk H.-P.P."/>
        </authorList>
    </citation>
    <scope>NUCLEOTIDE SEQUENCE [LARGE SCALE GENOMIC DNA]</scope>
    <source>
        <strain evidence="2 3">DSM 17492</strain>
    </source>
</reference>
<dbReference type="InterPro" id="IPR039422">
    <property type="entry name" value="MarR/SlyA-like"/>
</dbReference>
<dbReference type="EMBL" id="APGJ01000007">
    <property type="protein sequence ID" value="EYD70915.1"/>
    <property type="molecule type" value="Genomic_DNA"/>
</dbReference>
<evidence type="ECO:0000259" key="1">
    <source>
        <dbReference type="PROSITE" id="PS50995"/>
    </source>
</evidence>
<comment type="caution">
    <text evidence="2">The sequence shown here is derived from an EMBL/GenBank/DDBJ whole genome shotgun (WGS) entry which is preliminary data.</text>
</comment>
<organism evidence="2 3">
    <name type="scientific">Limimaricola hongkongensis DSM 17492</name>
    <dbReference type="NCBI Taxonomy" id="1122180"/>
    <lineage>
        <taxon>Bacteria</taxon>
        <taxon>Pseudomonadati</taxon>
        <taxon>Pseudomonadota</taxon>
        <taxon>Alphaproteobacteria</taxon>
        <taxon>Rhodobacterales</taxon>
        <taxon>Paracoccaceae</taxon>
        <taxon>Limimaricola</taxon>
    </lineage>
</organism>
<protein>
    <submittedName>
        <fullName evidence="2">Transcriptional regulator, MarR family protein</fullName>
    </submittedName>
</protein>
<dbReference type="GO" id="GO:0006950">
    <property type="term" value="P:response to stress"/>
    <property type="evidence" value="ECO:0007669"/>
    <property type="project" value="TreeGrafter"/>
</dbReference>
<accession>A0A017H9B9</accession>
<dbReference type="PATRIC" id="fig|1122180.6.peg.2544"/>
<feature type="domain" description="HTH marR-type" evidence="1">
    <location>
        <begin position="10"/>
        <end position="137"/>
    </location>
</feature>
<dbReference type="Pfam" id="PF01047">
    <property type="entry name" value="MarR"/>
    <property type="match status" value="1"/>
</dbReference>
<dbReference type="PROSITE" id="PS50995">
    <property type="entry name" value="HTH_MARR_2"/>
    <property type="match status" value="1"/>
</dbReference>
<gene>
    <name evidence="2" type="ORF">Lokhon_02559</name>
</gene>
<dbReference type="RefSeq" id="WP_017927010.1">
    <property type="nucleotide sequence ID" value="NZ_KB822995.1"/>
</dbReference>
<sequence length="150" mass="16748">MANDTDDSARGEMLLTLMLLYCALHERLACPLADLSNQERILLLKLGAPCRMGHLAREMQALPSSVTALADGLEARGMVARRRDPEDRRAWLLELAPAGRAARREMIEQLDRVSREVTGLDETELDTLGMLLLKSRDHIRATGLPKEFSL</sequence>
<dbReference type="STRING" id="1122180.Lokhon_02559"/>
<dbReference type="PANTHER" id="PTHR33164">
    <property type="entry name" value="TRANSCRIPTIONAL REGULATOR, MARR FAMILY"/>
    <property type="match status" value="1"/>
</dbReference>
<dbReference type="Gene3D" id="1.10.10.10">
    <property type="entry name" value="Winged helix-like DNA-binding domain superfamily/Winged helix DNA-binding domain"/>
    <property type="match status" value="1"/>
</dbReference>
<dbReference type="HOGENOM" id="CLU_083287_27_8_5"/>
<dbReference type="InterPro" id="IPR036388">
    <property type="entry name" value="WH-like_DNA-bd_sf"/>
</dbReference>
<dbReference type="Proteomes" id="UP000025047">
    <property type="component" value="Unassembled WGS sequence"/>
</dbReference>
<dbReference type="GO" id="GO:0003700">
    <property type="term" value="F:DNA-binding transcription factor activity"/>
    <property type="evidence" value="ECO:0007669"/>
    <property type="project" value="InterPro"/>
</dbReference>
<dbReference type="eggNOG" id="COG1846">
    <property type="taxonomic scope" value="Bacteria"/>
</dbReference>
<proteinExistence type="predicted"/>